<evidence type="ECO:0000256" key="4">
    <source>
        <dbReference type="PIRNR" id="PIRNR006078"/>
    </source>
</evidence>
<name>A0A221V186_9FLAO</name>
<evidence type="ECO:0000313" key="5">
    <source>
        <dbReference type="EMBL" id="ASO07354.1"/>
    </source>
</evidence>
<dbReference type="GO" id="GO:0008887">
    <property type="term" value="F:glycerate kinase activity"/>
    <property type="evidence" value="ECO:0007669"/>
    <property type="project" value="UniProtKB-UniRule"/>
</dbReference>
<dbReference type="STRING" id="616991.GCA_000733925_02201"/>
<dbReference type="InterPro" id="IPR018193">
    <property type="entry name" value="Glyc_kinase_flavodox-like_fold"/>
</dbReference>
<sequence length="380" mass="39579">MKIVIAPDSFKECLSARQVASNIALGIRKIAPNAEIYEIPISDGGEGVLEALINGVGGRRISVSVMDPLMRLIQAEYGILKDGKTAVIEMAKASGLELLKEPEKNPLITTTFGTGQLIKDALDKGCNKIIIGIGGSATNDGGVGMVRALGAKFLDDQGEEIPEGGGSLGGLTTIDLSNFDDRIQNCELIVACDVANPLSGANGASMVYGGQKGGSMEDLEFLDSNLAHYATKIKATIGIDVAQIPGAGAAGGTGAGLMAFLKGQLVNGIKLILQTIKIEEFIKQADLVFTGEGKIDGQTLHGKTISGIAAMAKKHEVPVIVLTGKIGEGIDEIYNIGVSAVFSIVNQPMELKVAIDQAPVLIQDCTKNIMAAIMSCKTDL</sequence>
<dbReference type="Proteomes" id="UP000204551">
    <property type="component" value="Chromosome"/>
</dbReference>
<reference evidence="5 6" key="1">
    <citation type="submission" date="2017-07" db="EMBL/GenBank/DDBJ databases">
        <title>Genome Sequence of Arenibacter algicola Strain SMS7 Isolated from a culture of the Diatom Skeletonema marinoi.</title>
        <authorList>
            <person name="Topel M."/>
            <person name="Pinder M.I.M."/>
            <person name="Johansson O.N."/>
            <person name="Kourtchenko O."/>
            <person name="Godhe A."/>
            <person name="Clarke A.K."/>
        </authorList>
    </citation>
    <scope>NUCLEOTIDE SEQUENCE [LARGE SCALE GENOMIC DNA]</scope>
    <source>
        <strain evidence="5 6">SMS7</strain>
    </source>
</reference>
<evidence type="ECO:0000256" key="1">
    <source>
        <dbReference type="ARBA" id="ARBA00006284"/>
    </source>
</evidence>
<evidence type="ECO:0000256" key="2">
    <source>
        <dbReference type="ARBA" id="ARBA00022679"/>
    </source>
</evidence>
<dbReference type="InterPro" id="IPR004381">
    <property type="entry name" value="Glycerate_kinase"/>
</dbReference>
<dbReference type="SUPFAM" id="SSF110738">
    <property type="entry name" value="Glycerate kinase I"/>
    <property type="match status" value="1"/>
</dbReference>
<dbReference type="EC" id="2.7.1.165" evidence="5"/>
<keyword evidence="2 4" id="KW-0808">Transferase</keyword>
<dbReference type="Gene3D" id="3.40.50.10350">
    <property type="entry name" value="Glycerate kinase, domain 1"/>
    <property type="match status" value="1"/>
</dbReference>
<dbReference type="PANTHER" id="PTHR21599">
    <property type="entry name" value="GLYCERATE KINASE"/>
    <property type="match status" value="1"/>
</dbReference>
<dbReference type="AlphaFoldDB" id="A0A221V186"/>
<comment type="similarity">
    <text evidence="1 4">Belongs to the glycerate kinase type-1 family.</text>
</comment>
<dbReference type="RefSeq" id="WP_093979634.1">
    <property type="nucleotide sequence ID" value="NZ_CP022515.1"/>
</dbReference>
<accession>A0A221V186</accession>
<evidence type="ECO:0000313" key="6">
    <source>
        <dbReference type="Proteomes" id="UP000204551"/>
    </source>
</evidence>
<evidence type="ECO:0000256" key="3">
    <source>
        <dbReference type="ARBA" id="ARBA00022777"/>
    </source>
</evidence>
<dbReference type="KEGG" id="aalg:AREALGSMS7_03947"/>
<dbReference type="EMBL" id="CP022515">
    <property type="protein sequence ID" value="ASO07354.1"/>
    <property type="molecule type" value="Genomic_DNA"/>
</dbReference>
<dbReference type="NCBIfam" id="TIGR00045">
    <property type="entry name" value="glycerate kinase"/>
    <property type="match status" value="1"/>
</dbReference>
<dbReference type="GO" id="GO:0043798">
    <property type="term" value="F:glycerate 2-kinase activity"/>
    <property type="evidence" value="ECO:0007669"/>
    <property type="project" value="UniProtKB-EC"/>
</dbReference>
<dbReference type="PANTHER" id="PTHR21599:SF0">
    <property type="entry name" value="GLYCERATE KINASE"/>
    <property type="match status" value="1"/>
</dbReference>
<proteinExistence type="inferred from homology"/>
<dbReference type="InterPro" id="IPR018197">
    <property type="entry name" value="Glycerate_kinase_RE-like"/>
</dbReference>
<gene>
    <name evidence="5" type="ORF">AREALGSMS7_03947</name>
</gene>
<organism evidence="5 6">
    <name type="scientific">Arenibacter algicola</name>
    <dbReference type="NCBI Taxonomy" id="616991"/>
    <lineage>
        <taxon>Bacteria</taxon>
        <taxon>Pseudomonadati</taxon>
        <taxon>Bacteroidota</taxon>
        <taxon>Flavobacteriia</taxon>
        <taxon>Flavobacteriales</taxon>
        <taxon>Flavobacteriaceae</taxon>
        <taxon>Arenibacter</taxon>
    </lineage>
</organism>
<dbReference type="Gene3D" id="3.90.1510.10">
    <property type="entry name" value="Glycerate kinase, domain 2"/>
    <property type="match status" value="1"/>
</dbReference>
<dbReference type="Pfam" id="PF02595">
    <property type="entry name" value="Gly_kinase"/>
    <property type="match status" value="1"/>
</dbReference>
<protein>
    <submittedName>
        <fullName evidence="5">Glycerate 2-kinase</fullName>
        <ecNumber evidence="5">2.7.1.165</ecNumber>
    </submittedName>
</protein>
<keyword evidence="3 4" id="KW-0418">Kinase</keyword>
<dbReference type="eggNOG" id="COG1929">
    <property type="taxonomic scope" value="Bacteria"/>
</dbReference>
<dbReference type="PIRSF" id="PIRSF006078">
    <property type="entry name" value="GlxK"/>
    <property type="match status" value="1"/>
</dbReference>
<dbReference type="GO" id="GO:0031388">
    <property type="term" value="P:organic acid phosphorylation"/>
    <property type="evidence" value="ECO:0007669"/>
    <property type="project" value="UniProtKB-UniRule"/>
</dbReference>
<dbReference type="InterPro" id="IPR036129">
    <property type="entry name" value="Glycerate_kinase_sf"/>
</dbReference>